<sequence length="231" mass="24690">MHRLRQYFVTGLLVWLPAAITAWVLLWLMGILNGIFLSVLSALEAVIPGMVTVGGQLRRVPGLGVILVTVIIFGTGVFVANMVGQWWLRRWDALMTRIPVVRSIYSSVKQVSDTLFSGSGQAFSKAVLVQFPHQGAWTVAFLTGRPGGEVAAHLAARGLGDELVSVYVPTTPNPTSGYFLLARRADVVELAMSVDEALKYVISMGVVAPPARAQSAPAAPAISNPVSHSGK</sequence>
<dbReference type="EMBL" id="JARVII010000001">
    <property type="protein sequence ID" value="MDG9698275.1"/>
    <property type="molecule type" value="Genomic_DNA"/>
</dbReference>
<feature type="transmembrane region" description="Helical" evidence="1">
    <location>
        <begin position="65"/>
        <end position="88"/>
    </location>
</feature>
<keyword evidence="1" id="KW-1133">Transmembrane helix</keyword>
<dbReference type="Pfam" id="PF04367">
    <property type="entry name" value="DUF502"/>
    <property type="match status" value="1"/>
</dbReference>
<keyword evidence="1" id="KW-0472">Membrane</keyword>
<dbReference type="InterPro" id="IPR007462">
    <property type="entry name" value="COV1-like"/>
</dbReference>
<accession>A0AAW6RLM8</accession>
<dbReference type="AlphaFoldDB" id="A0AAW6RLM8"/>
<dbReference type="Proteomes" id="UP001237156">
    <property type="component" value="Unassembled WGS sequence"/>
</dbReference>
<evidence type="ECO:0000313" key="2">
    <source>
        <dbReference type="EMBL" id="MDG9698275.1"/>
    </source>
</evidence>
<feature type="transmembrane region" description="Helical" evidence="1">
    <location>
        <begin position="35"/>
        <end position="53"/>
    </location>
</feature>
<protein>
    <submittedName>
        <fullName evidence="2">DUF502 domain-containing protein</fullName>
    </submittedName>
</protein>
<comment type="caution">
    <text evidence="2">The sequence shown here is derived from an EMBL/GenBank/DDBJ whole genome shotgun (WGS) entry which is preliminary data.</text>
</comment>
<evidence type="ECO:0000313" key="3">
    <source>
        <dbReference type="Proteomes" id="UP001237156"/>
    </source>
</evidence>
<evidence type="ECO:0000256" key="1">
    <source>
        <dbReference type="SAM" id="Phobius"/>
    </source>
</evidence>
<dbReference type="RefSeq" id="WP_279523417.1">
    <property type="nucleotide sequence ID" value="NZ_JARVII010000001.1"/>
</dbReference>
<gene>
    <name evidence="2" type="ORF">QB898_00815</name>
</gene>
<keyword evidence="1" id="KW-0812">Transmembrane</keyword>
<keyword evidence="3" id="KW-1185">Reference proteome</keyword>
<name>A0AAW6RLM8_9BURK</name>
<proteinExistence type="predicted"/>
<organism evidence="2 3">
    <name type="scientific">Ottowia cancrivicina</name>
    <dbReference type="NCBI Taxonomy" id="3040346"/>
    <lineage>
        <taxon>Bacteria</taxon>
        <taxon>Pseudomonadati</taxon>
        <taxon>Pseudomonadota</taxon>
        <taxon>Betaproteobacteria</taxon>
        <taxon>Burkholderiales</taxon>
        <taxon>Comamonadaceae</taxon>
        <taxon>Ottowia</taxon>
    </lineage>
</organism>
<dbReference type="PANTHER" id="PTHR31876">
    <property type="entry name" value="COV-LIKE PROTEIN 1"/>
    <property type="match status" value="1"/>
</dbReference>
<reference evidence="2 3" key="1">
    <citation type="submission" date="2023-04" db="EMBL/GenBank/DDBJ databases">
        <title>Ottowia paracancer sp. nov., isolated from human stomach.</title>
        <authorList>
            <person name="Song Y."/>
        </authorList>
    </citation>
    <scope>NUCLEOTIDE SEQUENCE [LARGE SCALE GENOMIC DNA]</scope>
    <source>
        <strain evidence="2 3">10c7w1</strain>
    </source>
</reference>
<feature type="transmembrane region" description="Helical" evidence="1">
    <location>
        <begin position="7"/>
        <end position="29"/>
    </location>
</feature>
<dbReference type="PANTHER" id="PTHR31876:SF26">
    <property type="entry name" value="PROTEIN LIKE COV 2"/>
    <property type="match status" value="1"/>
</dbReference>